<gene>
    <name evidence="4" type="ORF">FB558_4308</name>
</gene>
<dbReference type="Pfam" id="PF00196">
    <property type="entry name" value="GerE"/>
    <property type="match status" value="1"/>
</dbReference>
<reference evidence="4 5" key="1">
    <citation type="submission" date="2019-06" db="EMBL/GenBank/DDBJ databases">
        <title>Sequencing the genomes of 1000 actinobacteria strains.</title>
        <authorList>
            <person name="Klenk H.-P."/>
        </authorList>
    </citation>
    <scope>NUCLEOTIDE SEQUENCE [LARGE SCALE GENOMIC DNA]</scope>
    <source>
        <strain evidence="4 5">DSM 45301</strain>
    </source>
</reference>
<proteinExistence type="predicted"/>
<dbReference type="GO" id="GO:0005737">
    <property type="term" value="C:cytoplasm"/>
    <property type="evidence" value="ECO:0007669"/>
    <property type="project" value="TreeGrafter"/>
</dbReference>
<dbReference type="InterPro" id="IPR011990">
    <property type="entry name" value="TPR-like_helical_dom_sf"/>
</dbReference>
<dbReference type="InterPro" id="IPR036388">
    <property type="entry name" value="WH-like_DNA-bd_sf"/>
</dbReference>
<dbReference type="SUPFAM" id="SSF46894">
    <property type="entry name" value="C-terminal effector domain of the bipartite response regulators"/>
    <property type="match status" value="1"/>
</dbReference>
<dbReference type="OrthoDB" id="5476461at2"/>
<dbReference type="Proteomes" id="UP000315677">
    <property type="component" value="Unassembled WGS sequence"/>
</dbReference>
<dbReference type="SMART" id="SM00382">
    <property type="entry name" value="AAA"/>
    <property type="match status" value="1"/>
</dbReference>
<dbReference type="Pfam" id="PF13191">
    <property type="entry name" value="AAA_16"/>
    <property type="match status" value="1"/>
</dbReference>
<dbReference type="GO" id="GO:0004016">
    <property type="term" value="F:adenylate cyclase activity"/>
    <property type="evidence" value="ECO:0007669"/>
    <property type="project" value="TreeGrafter"/>
</dbReference>
<dbReference type="GO" id="GO:0005524">
    <property type="term" value="F:ATP binding"/>
    <property type="evidence" value="ECO:0007669"/>
    <property type="project" value="UniProtKB-KW"/>
</dbReference>
<feature type="domain" description="HTH luxR-type" evidence="3">
    <location>
        <begin position="799"/>
        <end position="864"/>
    </location>
</feature>
<dbReference type="PANTHER" id="PTHR16305">
    <property type="entry name" value="TESTICULAR SOLUBLE ADENYLYL CYCLASE"/>
    <property type="match status" value="1"/>
</dbReference>
<dbReference type="PRINTS" id="PR00038">
    <property type="entry name" value="HTHLUXR"/>
</dbReference>
<organism evidence="4 5">
    <name type="scientific">Pseudonocardia kunmingensis</name>
    <dbReference type="NCBI Taxonomy" id="630975"/>
    <lineage>
        <taxon>Bacteria</taxon>
        <taxon>Bacillati</taxon>
        <taxon>Actinomycetota</taxon>
        <taxon>Actinomycetes</taxon>
        <taxon>Pseudonocardiales</taxon>
        <taxon>Pseudonocardiaceae</taxon>
        <taxon>Pseudonocardia</taxon>
    </lineage>
</organism>
<dbReference type="PANTHER" id="PTHR16305:SF35">
    <property type="entry name" value="TRANSCRIPTIONAL ACTIVATOR DOMAIN"/>
    <property type="match status" value="1"/>
</dbReference>
<sequence>MELAERDELLGELAEHLDGAAAGRGRLVLLCGEAGIGKTAVVHRFAQLVGPRARILTGACDPLSTPSPLGPLADCAAGLGPSLRRALDVALDGVGGSGPVFRELLTELGAKDRPTVLVVEDVHWADAATLDLLRFLARRIESTTTLVLTTYRDDEVSPEHPLAVVLGDLAGSAATCRHEVQPLSRAAVAAMAAEPGVDRAVDAETLYQRTRGNPFFVTEVLAAPAGSVPLSVRDAVLGRMARCAPGVRAVVEAVAVIGSPAPVQLVDSVLADVQGVLRDGLARGLLQARGHIVEFRHELARAAVLDAIPAYRRAELHRRVLAQLRADGSADDLPRLAHHAEQAGDARAVLEFAPRAGDSAAAVGAHREAAAQYGRALRHAVGAAPDHRAGLLERRAYSLYLTGVAGDAVAAWRDAAELRARAGDRLREGHDLCWASYILWLLGSNAEARELGLRAVRVLEVVPPGVERALAYLNLAEQASFDYDPRTAIEYAQRAARLGEELEHLVVTVRARFAVAIARVFRCDEGWDELDEIWNTVATHGTVELAGMFPVMSAAAVVHRHFARARRFDEHAVAYCRERDLDMFLGHLGGARAFALLFQDRWEEATQEAASVLRYTALPPLSRLFPLVTLGLVRARRGDPDSWPLLEEAAGSGSWEYMVRLGAVYQARAEAHWLAGDDEAALAEVRRGLAAVTEDSDPWMVGALARWARLAGGDAPAVPAAGPFALELAGDWREAARAWEALGCRYDAALARLAGDAAALGQALEAFESLGARPAAARARQRLRHLGVRYGHRGPRAATRANPHGLTTRQLEILQLVAEGLTGPEIAARLHLSPKTVGHHVAATLATLGVHSRADAVRTVFGGSDH</sequence>
<evidence type="ECO:0000313" key="5">
    <source>
        <dbReference type="Proteomes" id="UP000315677"/>
    </source>
</evidence>
<dbReference type="Gene3D" id="1.25.40.10">
    <property type="entry name" value="Tetratricopeptide repeat domain"/>
    <property type="match status" value="1"/>
</dbReference>
<keyword evidence="1" id="KW-0547">Nucleotide-binding</keyword>
<name>A0A543DQY9_9PSEU</name>
<evidence type="ECO:0000313" key="4">
    <source>
        <dbReference type="EMBL" id="TQM11738.1"/>
    </source>
</evidence>
<dbReference type="RefSeq" id="WP_142056094.1">
    <property type="nucleotide sequence ID" value="NZ_VFPA01000002.1"/>
</dbReference>
<dbReference type="GO" id="GO:0006355">
    <property type="term" value="P:regulation of DNA-templated transcription"/>
    <property type="evidence" value="ECO:0007669"/>
    <property type="project" value="InterPro"/>
</dbReference>
<dbReference type="InterPro" id="IPR000792">
    <property type="entry name" value="Tscrpt_reg_LuxR_C"/>
</dbReference>
<dbReference type="InterPro" id="IPR041664">
    <property type="entry name" value="AAA_16"/>
</dbReference>
<dbReference type="GO" id="GO:0003677">
    <property type="term" value="F:DNA binding"/>
    <property type="evidence" value="ECO:0007669"/>
    <property type="project" value="InterPro"/>
</dbReference>
<evidence type="ECO:0000259" key="3">
    <source>
        <dbReference type="PROSITE" id="PS50043"/>
    </source>
</evidence>
<dbReference type="Gene3D" id="1.10.10.10">
    <property type="entry name" value="Winged helix-like DNA-binding domain superfamily/Winged helix DNA-binding domain"/>
    <property type="match status" value="1"/>
</dbReference>
<keyword evidence="2" id="KW-0067">ATP-binding</keyword>
<dbReference type="InterPro" id="IPR003593">
    <property type="entry name" value="AAA+_ATPase"/>
</dbReference>
<dbReference type="SUPFAM" id="SSF52540">
    <property type="entry name" value="P-loop containing nucleoside triphosphate hydrolases"/>
    <property type="match status" value="1"/>
</dbReference>
<dbReference type="Gene3D" id="3.40.50.300">
    <property type="entry name" value="P-loop containing nucleotide triphosphate hydrolases"/>
    <property type="match status" value="1"/>
</dbReference>
<dbReference type="InterPro" id="IPR027417">
    <property type="entry name" value="P-loop_NTPase"/>
</dbReference>
<protein>
    <submittedName>
        <fullName evidence="4">Regulatory LuxR family protein</fullName>
    </submittedName>
</protein>
<accession>A0A543DQY9</accession>
<dbReference type="EMBL" id="VFPA01000002">
    <property type="protein sequence ID" value="TQM11738.1"/>
    <property type="molecule type" value="Genomic_DNA"/>
</dbReference>
<keyword evidence="5" id="KW-1185">Reference proteome</keyword>
<dbReference type="CDD" id="cd06170">
    <property type="entry name" value="LuxR_C_like"/>
    <property type="match status" value="1"/>
</dbReference>
<dbReference type="PROSITE" id="PS50043">
    <property type="entry name" value="HTH_LUXR_2"/>
    <property type="match status" value="1"/>
</dbReference>
<evidence type="ECO:0000256" key="2">
    <source>
        <dbReference type="ARBA" id="ARBA00022840"/>
    </source>
</evidence>
<comment type="caution">
    <text evidence="4">The sequence shown here is derived from an EMBL/GenBank/DDBJ whole genome shotgun (WGS) entry which is preliminary data.</text>
</comment>
<dbReference type="SMART" id="SM00421">
    <property type="entry name" value="HTH_LUXR"/>
    <property type="match status" value="1"/>
</dbReference>
<dbReference type="SUPFAM" id="SSF48452">
    <property type="entry name" value="TPR-like"/>
    <property type="match status" value="1"/>
</dbReference>
<dbReference type="AlphaFoldDB" id="A0A543DQY9"/>
<evidence type="ECO:0000256" key="1">
    <source>
        <dbReference type="ARBA" id="ARBA00022741"/>
    </source>
</evidence>
<dbReference type="InterPro" id="IPR016032">
    <property type="entry name" value="Sig_transdc_resp-reg_C-effctor"/>
</dbReference>